<dbReference type="EMBL" id="JBGMDY010000007">
    <property type="protein sequence ID" value="KAL2328208.1"/>
    <property type="molecule type" value="Genomic_DNA"/>
</dbReference>
<reference evidence="1 2" key="1">
    <citation type="submission" date="2024-08" db="EMBL/GenBank/DDBJ databases">
        <title>Insights into the chromosomal genome structure of Flemingia macrophylla.</title>
        <authorList>
            <person name="Ding Y."/>
            <person name="Zhao Y."/>
            <person name="Bi W."/>
            <person name="Wu M."/>
            <person name="Zhao G."/>
            <person name="Gong Y."/>
            <person name="Li W."/>
            <person name="Zhang P."/>
        </authorList>
    </citation>
    <scope>NUCLEOTIDE SEQUENCE [LARGE SCALE GENOMIC DNA]</scope>
    <source>
        <strain evidence="1">DYQJB</strain>
        <tissue evidence="1">Leaf</tissue>
    </source>
</reference>
<accession>A0ABD1LXH9</accession>
<evidence type="ECO:0000313" key="2">
    <source>
        <dbReference type="Proteomes" id="UP001603857"/>
    </source>
</evidence>
<dbReference type="Proteomes" id="UP001603857">
    <property type="component" value="Unassembled WGS sequence"/>
</dbReference>
<dbReference type="AlphaFoldDB" id="A0ABD1LXH9"/>
<sequence length="99" mass="11201">MNVVASSLKCNHSYITMLDSSLKHHDPHIELTHLGCTSTSHKKPKSFNDDEHLPLPLTKDLHIIFKIGINPLHQNDASRPPSNIILVDQNEDHVEEIHT</sequence>
<organism evidence="1 2">
    <name type="scientific">Flemingia macrophylla</name>
    <dbReference type="NCBI Taxonomy" id="520843"/>
    <lineage>
        <taxon>Eukaryota</taxon>
        <taxon>Viridiplantae</taxon>
        <taxon>Streptophyta</taxon>
        <taxon>Embryophyta</taxon>
        <taxon>Tracheophyta</taxon>
        <taxon>Spermatophyta</taxon>
        <taxon>Magnoliopsida</taxon>
        <taxon>eudicotyledons</taxon>
        <taxon>Gunneridae</taxon>
        <taxon>Pentapetalae</taxon>
        <taxon>rosids</taxon>
        <taxon>fabids</taxon>
        <taxon>Fabales</taxon>
        <taxon>Fabaceae</taxon>
        <taxon>Papilionoideae</taxon>
        <taxon>50 kb inversion clade</taxon>
        <taxon>NPAAA clade</taxon>
        <taxon>indigoferoid/millettioid clade</taxon>
        <taxon>Phaseoleae</taxon>
        <taxon>Flemingia</taxon>
    </lineage>
</organism>
<keyword evidence="2" id="KW-1185">Reference proteome</keyword>
<gene>
    <name evidence="1" type="ORF">Fmac_021635</name>
</gene>
<protein>
    <submittedName>
        <fullName evidence="1">Uncharacterized protein</fullName>
    </submittedName>
</protein>
<proteinExistence type="predicted"/>
<comment type="caution">
    <text evidence="1">The sequence shown here is derived from an EMBL/GenBank/DDBJ whole genome shotgun (WGS) entry which is preliminary data.</text>
</comment>
<evidence type="ECO:0000313" key="1">
    <source>
        <dbReference type="EMBL" id="KAL2328208.1"/>
    </source>
</evidence>
<name>A0ABD1LXH9_9FABA</name>